<feature type="non-terminal residue" evidence="1">
    <location>
        <position position="1"/>
    </location>
</feature>
<evidence type="ECO:0000313" key="1">
    <source>
        <dbReference type="EMBL" id="KAL0158073.1"/>
    </source>
</evidence>
<sequence length="84" mass="9850">CCSDLAVSFHYVDPVLMYTLEYYTYRLRPYGYQHRYQPPVPAVLSLASHTGKPTTEAQRLDERVKEKLLEQHFTKSQMLPRGET</sequence>
<dbReference type="EMBL" id="JAMKFB020000023">
    <property type="protein sequence ID" value="KAL0158073.1"/>
    <property type="molecule type" value="Genomic_DNA"/>
</dbReference>
<accession>A0ABD0NCN1</accession>
<protein>
    <submittedName>
        <fullName evidence="1">Uncharacterized protein</fullName>
    </submittedName>
</protein>
<dbReference type="Proteomes" id="UP001529510">
    <property type="component" value="Unassembled WGS sequence"/>
</dbReference>
<name>A0ABD0NCN1_CIRMR</name>
<keyword evidence="2" id="KW-1185">Reference proteome</keyword>
<proteinExistence type="predicted"/>
<organism evidence="1 2">
    <name type="scientific">Cirrhinus mrigala</name>
    <name type="common">Mrigala</name>
    <dbReference type="NCBI Taxonomy" id="683832"/>
    <lineage>
        <taxon>Eukaryota</taxon>
        <taxon>Metazoa</taxon>
        <taxon>Chordata</taxon>
        <taxon>Craniata</taxon>
        <taxon>Vertebrata</taxon>
        <taxon>Euteleostomi</taxon>
        <taxon>Actinopterygii</taxon>
        <taxon>Neopterygii</taxon>
        <taxon>Teleostei</taxon>
        <taxon>Ostariophysi</taxon>
        <taxon>Cypriniformes</taxon>
        <taxon>Cyprinidae</taxon>
        <taxon>Labeoninae</taxon>
        <taxon>Labeonini</taxon>
        <taxon>Cirrhinus</taxon>
    </lineage>
</organism>
<gene>
    <name evidence="1" type="ORF">M9458_046149</name>
</gene>
<reference evidence="1 2" key="1">
    <citation type="submission" date="2024-05" db="EMBL/GenBank/DDBJ databases">
        <title>Genome sequencing and assembly of Indian major carp, Cirrhinus mrigala (Hamilton, 1822).</title>
        <authorList>
            <person name="Mohindra V."/>
            <person name="Chowdhury L.M."/>
            <person name="Lal K."/>
            <person name="Jena J.K."/>
        </authorList>
    </citation>
    <scope>NUCLEOTIDE SEQUENCE [LARGE SCALE GENOMIC DNA]</scope>
    <source>
        <strain evidence="1">CM1030</strain>
        <tissue evidence="1">Blood</tissue>
    </source>
</reference>
<dbReference type="AlphaFoldDB" id="A0ABD0NCN1"/>
<evidence type="ECO:0000313" key="2">
    <source>
        <dbReference type="Proteomes" id="UP001529510"/>
    </source>
</evidence>
<comment type="caution">
    <text evidence="1">The sequence shown here is derived from an EMBL/GenBank/DDBJ whole genome shotgun (WGS) entry which is preliminary data.</text>
</comment>